<dbReference type="InterPro" id="IPR029061">
    <property type="entry name" value="THDP-binding"/>
</dbReference>
<keyword evidence="4 8" id="KW-0560">Oxidoreductase</keyword>
<keyword evidence="9" id="KW-0479">Metal-binding</keyword>
<dbReference type="Pfam" id="PF00456">
    <property type="entry name" value="Transketolase_N"/>
    <property type="match status" value="1"/>
</dbReference>
<name>A0A239NVB6_9ACTN</name>
<evidence type="ECO:0000256" key="2">
    <source>
        <dbReference type="ARBA" id="ARBA00012281"/>
    </source>
</evidence>
<dbReference type="EMBL" id="FZOR01000051">
    <property type="protein sequence ID" value="SNT58817.1"/>
    <property type="molecule type" value="Genomic_DNA"/>
</dbReference>
<keyword evidence="15" id="KW-1185">Reference proteome</keyword>
<feature type="binding site" evidence="9">
    <location>
        <position position="298"/>
    </location>
    <ligand>
        <name>Mg(2+)</name>
        <dbReference type="ChEBI" id="CHEBI:18420"/>
    </ligand>
</feature>
<dbReference type="PIRSF" id="PIRSF000156">
    <property type="entry name" value="Pyruvate_dh_E1"/>
    <property type="match status" value="1"/>
</dbReference>
<dbReference type="SUPFAM" id="SSF52922">
    <property type="entry name" value="TK C-terminal domain-like"/>
    <property type="match status" value="1"/>
</dbReference>
<dbReference type="InterPro" id="IPR035807">
    <property type="entry name" value="PDC_E1_N"/>
</dbReference>
<evidence type="ECO:0000256" key="7">
    <source>
        <dbReference type="ARBA" id="ARBA00051231"/>
    </source>
</evidence>
<dbReference type="GO" id="GO:0004739">
    <property type="term" value="F:pyruvate dehydrogenase (acetyl-transferring) activity"/>
    <property type="evidence" value="ECO:0007669"/>
    <property type="project" value="UniProtKB-EC"/>
</dbReference>
<evidence type="ECO:0000256" key="1">
    <source>
        <dbReference type="ARBA" id="ARBA00001964"/>
    </source>
</evidence>
<dbReference type="InterPro" id="IPR055152">
    <property type="entry name" value="Transketolase-like_C_2"/>
</dbReference>
<dbReference type="CDD" id="cd02017">
    <property type="entry name" value="TPP_E1_EcPDC_like"/>
    <property type="match status" value="1"/>
</dbReference>
<protein>
    <recommendedName>
        <fullName evidence="3 8">Pyruvate dehydrogenase E1 component</fullName>
        <ecNumber evidence="2 8">1.2.4.1</ecNumber>
    </recommendedName>
</protein>
<comment type="cofactor">
    <cofactor evidence="1 8">
        <name>thiamine diphosphate</name>
        <dbReference type="ChEBI" id="CHEBI:58937"/>
    </cofactor>
</comment>
<keyword evidence="5 8" id="KW-0786">Thiamine pyrophosphate</keyword>
<evidence type="ECO:0000259" key="13">
    <source>
        <dbReference type="Pfam" id="PF22613"/>
    </source>
</evidence>
<dbReference type="InterPro" id="IPR004660">
    <property type="entry name" value="PDH_E1"/>
</dbReference>
<dbReference type="PANTHER" id="PTHR43825:SF3">
    <property type="entry name" value="PYRUVATE DEHYDROGENASE E1 COMPONENT"/>
    <property type="match status" value="1"/>
</dbReference>
<evidence type="ECO:0000259" key="11">
    <source>
        <dbReference type="Pfam" id="PF00456"/>
    </source>
</evidence>
<evidence type="ECO:0000256" key="5">
    <source>
        <dbReference type="ARBA" id="ARBA00023052"/>
    </source>
</evidence>
<sequence length="947" mass="105109">MASRAAATGLTSNDGKDKGDPVASGRQRFSIISDGLPSQLPDINPDETREWLESLDTVIKTEGRGRARYVMLRLLERARELQVGVPGLRSTDFINTIPPEHEPWFPGDEHVERRIRAYIRWNAAIMVSRANRPELGVGGHIATYASAASLYEVGFNHFFRGKDHGESGDQVFIQGHAAPGIYARAFLEGRLPEAKLDGFRQEHSHPGGGLSSYPHPRLMPDFWEFPTVSMGLTAIDSVYQARFNRYLYNRKIKDTSRSHVWAFLGDGEMGEPESLGAIGLAAREELDNLTFVVNCNLQQLDGPVRGNGKIIQELESFFRGAGWNVIKVIWGRDWDPLLAQDVDGVLVNQMNTTPDGQFQTFSVESGAYIREKFFGADPRLRKIVQHLSDDELRKLSRGGHDYRKVYAAFKAAREHVGQPTVILAHTIKGWTLGSDFEARNATHQMKKLTKAELKEFRDRLYLDIPDSALEQPLPPYYHPGEDSDEIQYMRERRAALGGFLPRRVVRAKPLKLPGDPVYAEMKKGSGKQNVATTMAFVRLLKDLIKDENIGARFVPIAPDEYRTFGMDSLFPTSKIYSPHGQTYEAVDRKLLLSYKEAESGQMLHEGISEAGSMASTIAAGTAYATHGEHMIPVYIFYSMFGFQRTGDQMWALGDQMGRGFLLGATAGRTTLTGEGLQHADGHSPLLAASNPACVHYDPTWGFELGHIVRDALRRMYGSSEEHPNGEDIFYYLTVYNEPYQQPAEPEDLDVDGLLKGLYRYRAAEAGTGEAPRAQILASGVGGRWALEAQRLLAEDWGVAADVWSATSWNELAREARDCDEWNLLNPEAEQRVPYVTRTLDNVAGPIVAVSDYTRAVPDQIAPWVHGDFTSLGTDGFGFSDTRAAARRFFHVDAASIVLAVLTRLARHGDIKPETLPLAIDRYRLNAEVSDVFAGGVGSAESNTGGDA</sequence>
<dbReference type="GO" id="GO:0000287">
    <property type="term" value="F:magnesium ion binding"/>
    <property type="evidence" value="ECO:0007669"/>
    <property type="project" value="UniProtKB-ARBA"/>
</dbReference>
<evidence type="ECO:0000313" key="15">
    <source>
        <dbReference type="Proteomes" id="UP000198318"/>
    </source>
</evidence>
<proteinExistence type="predicted"/>
<feature type="domain" description="Pyruvate dehydrogenase E1 component middle" evidence="12">
    <location>
        <begin position="515"/>
        <end position="742"/>
    </location>
</feature>
<dbReference type="InterPro" id="IPR009014">
    <property type="entry name" value="Transketo_C/PFOR_II"/>
</dbReference>
<accession>A0A239NVB6</accession>
<dbReference type="InterPro" id="IPR051157">
    <property type="entry name" value="PDH/Transketolase"/>
</dbReference>
<dbReference type="SUPFAM" id="SSF52518">
    <property type="entry name" value="Thiamin diphosphate-binding fold (THDP-binding)"/>
    <property type="match status" value="2"/>
</dbReference>
<dbReference type="FunFam" id="3.40.50.970:FF:000011">
    <property type="entry name" value="Pyruvate dehydrogenase E1 component"/>
    <property type="match status" value="1"/>
</dbReference>
<dbReference type="NCBIfam" id="TIGR00759">
    <property type="entry name" value="aceE"/>
    <property type="match status" value="1"/>
</dbReference>
<dbReference type="Gene3D" id="3.40.50.920">
    <property type="match status" value="1"/>
</dbReference>
<feature type="domain" description="Transketolase-like C-terminal" evidence="13">
    <location>
        <begin position="756"/>
        <end position="892"/>
    </location>
</feature>
<dbReference type="Pfam" id="PF22613">
    <property type="entry name" value="Transketolase_C_1"/>
    <property type="match status" value="1"/>
</dbReference>
<feature type="binding site" evidence="9">
    <location>
        <position position="266"/>
    </location>
    <ligand>
        <name>Mg(2+)</name>
        <dbReference type="ChEBI" id="CHEBI:18420"/>
    </ligand>
</feature>
<evidence type="ECO:0000256" key="8">
    <source>
        <dbReference type="PIRNR" id="PIRNR000156"/>
    </source>
</evidence>
<dbReference type="InterPro" id="IPR005474">
    <property type="entry name" value="Transketolase_N"/>
</dbReference>
<evidence type="ECO:0000256" key="4">
    <source>
        <dbReference type="ARBA" id="ARBA00023002"/>
    </source>
</evidence>
<gene>
    <name evidence="14" type="ORF">SAMN05443665_10515</name>
</gene>
<keyword evidence="9" id="KW-0460">Magnesium</keyword>
<evidence type="ECO:0000313" key="14">
    <source>
        <dbReference type="EMBL" id="SNT58817.1"/>
    </source>
</evidence>
<evidence type="ECO:0000256" key="3">
    <source>
        <dbReference type="ARBA" id="ARBA00017172"/>
    </source>
</evidence>
<comment type="function">
    <text evidence="8">Component of the pyruvate dehydrogenase (PDH) complex, that catalyzes the overall conversion of pyruvate to acetyl-CoA and CO(2).</text>
</comment>
<dbReference type="AlphaFoldDB" id="A0A239NVB6"/>
<feature type="region of interest" description="Disordered" evidence="10">
    <location>
        <begin position="1"/>
        <end position="28"/>
    </location>
</feature>
<feature type="domain" description="Transketolase N-terminal" evidence="11">
    <location>
        <begin position="162"/>
        <end position="334"/>
    </location>
</feature>
<dbReference type="Pfam" id="PF17831">
    <property type="entry name" value="PDH_E1_M"/>
    <property type="match status" value="1"/>
</dbReference>
<dbReference type="InterPro" id="IPR041621">
    <property type="entry name" value="PDH_E1_M"/>
</dbReference>
<dbReference type="Proteomes" id="UP000198318">
    <property type="component" value="Unassembled WGS sequence"/>
</dbReference>
<evidence type="ECO:0000256" key="9">
    <source>
        <dbReference type="PIRSR" id="PIRSR000156-1"/>
    </source>
</evidence>
<comment type="cofactor">
    <cofactor evidence="9">
        <name>Mg(2+)</name>
        <dbReference type="ChEBI" id="CHEBI:18420"/>
    </cofactor>
</comment>
<organism evidence="14 15">
    <name type="scientific">Actinomadura meyerae</name>
    <dbReference type="NCBI Taxonomy" id="240840"/>
    <lineage>
        <taxon>Bacteria</taxon>
        <taxon>Bacillati</taxon>
        <taxon>Actinomycetota</taxon>
        <taxon>Actinomycetes</taxon>
        <taxon>Streptosporangiales</taxon>
        <taxon>Thermomonosporaceae</taxon>
        <taxon>Actinomadura</taxon>
    </lineage>
</organism>
<reference evidence="14 15" key="1">
    <citation type="submission" date="2017-06" db="EMBL/GenBank/DDBJ databases">
        <authorList>
            <person name="Kim H.J."/>
            <person name="Triplett B.A."/>
        </authorList>
    </citation>
    <scope>NUCLEOTIDE SEQUENCE [LARGE SCALE GENOMIC DNA]</scope>
    <source>
        <strain evidence="14 15">DSM 44715</strain>
    </source>
</reference>
<feature type="binding site" evidence="9">
    <location>
        <position position="296"/>
    </location>
    <ligand>
        <name>Mg(2+)</name>
        <dbReference type="ChEBI" id="CHEBI:18420"/>
    </ligand>
</feature>
<evidence type="ECO:0000259" key="12">
    <source>
        <dbReference type="Pfam" id="PF17831"/>
    </source>
</evidence>
<evidence type="ECO:0000256" key="6">
    <source>
        <dbReference type="ARBA" id="ARBA00023317"/>
    </source>
</evidence>
<comment type="catalytic activity">
    <reaction evidence="7 8">
        <text>N(6)-[(R)-lipoyl]-L-lysyl-[protein] + pyruvate + H(+) = N(6)-[(R)-S(8)-acetyldihydrolipoyl]-L-lysyl-[protein] + CO2</text>
        <dbReference type="Rhea" id="RHEA:19189"/>
        <dbReference type="Rhea" id="RHEA-COMP:10474"/>
        <dbReference type="Rhea" id="RHEA-COMP:10478"/>
        <dbReference type="ChEBI" id="CHEBI:15361"/>
        <dbReference type="ChEBI" id="CHEBI:15378"/>
        <dbReference type="ChEBI" id="CHEBI:16526"/>
        <dbReference type="ChEBI" id="CHEBI:83099"/>
        <dbReference type="ChEBI" id="CHEBI:83111"/>
        <dbReference type="EC" id="1.2.4.1"/>
    </reaction>
</comment>
<evidence type="ECO:0000256" key="10">
    <source>
        <dbReference type="SAM" id="MobiDB-lite"/>
    </source>
</evidence>
<dbReference type="PANTHER" id="PTHR43825">
    <property type="entry name" value="PYRUVATE DEHYDROGENASE E1 COMPONENT"/>
    <property type="match status" value="1"/>
</dbReference>
<dbReference type="EC" id="1.2.4.1" evidence="2 8"/>
<keyword evidence="6 8" id="KW-0670">Pyruvate</keyword>
<dbReference type="Gene3D" id="3.40.50.970">
    <property type="match status" value="2"/>
</dbReference>